<evidence type="ECO:0000313" key="6">
    <source>
        <dbReference type="EMBL" id="PQV56434.1"/>
    </source>
</evidence>
<dbReference type="Gene3D" id="1.10.10.10">
    <property type="entry name" value="Winged helix-like DNA-binding domain superfamily/Winged helix DNA-binding domain"/>
    <property type="match status" value="1"/>
</dbReference>
<keyword evidence="3" id="KW-0238">DNA-binding</keyword>
<feature type="domain" description="HTH lysR-type" evidence="5">
    <location>
        <begin position="1"/>
        <end position="59"/>
    </location>
</feature>
<name>A0A2S8S6N2_9RHOB</name>
<evidence type="ECO:0000256" key="2">
    <source>
        <dbReference type="ARBA" id="ARBA00023015"/>
    </source>
</evidence>
<keyword evidence="7" id="KW-1185">Reference proteome</keyword>
<dbReference type="Gene3D" id="3.40.190.290">
    <property type="match status" value="1"/>
</dbReference>
<dbReference type="PANTHER" id="PTHR30537">
    <property type="entry name" value="HTH-TYPE TRANSCRIPTIONAL REGULATOR"/>
    <property type="match status" value="1"/>
</dbReference>
<evidence type="ECO:0000313" key="7">
    <source>
        <dbReference type="Proteomes" id="UP000238338"/>
    </source>
</evidence>
<evidence type="ECO:0000259" key="5">
    <source>
        <dbReference type="PROSITE" id="PS50931"/>
    </source>
</evidence>
<dbReference type="AlphaFoldDB" id="A0A2S8S6N2"/>
<dbReference type="GO" id="GO:0006351">
    <property type="term" value="P:DNA-templated transcription"/>
    <property type="evidence" value="ECO:0007669"/>
    <property type="project" value="TreeGrafter"/>
</dbReference>
<protein>
    <submittedName>
        <fullName evidence="6">LysR family transcriptional regulator for bpeEF and oprC</fullName>
    </submittedName>
</protein>
<dbReference type="CDD" id="cd08422">
    <property type="entry name" value="PBP2_CrgA_like"/>
    <property type="match status" value="1"/>
</dbReference>
<dbReference type="Pfam" id="PF03466">
    <property type="entry name" value="LysR_substrate"/>
    <property type="match status" value="1"/>
</dbReference>
<evidence type="ECO:0000256" key="1">
    <source>
        <dbReference type="ARBA" id="ARBA00009437"/>
    </source>
</evidence>
<dbReference type="InterPro" id="IPR005119">
    <property type="entry name" value="LysR_subst-bd"/>
</dbReference>
<comment type="caution">
    <text evidence="6">The sequence shown here is derived from an EMBL/GenBank/DDBJ whole genome shotgun (WGS) entry which is preliminary data.</text>
</comment>
<dbReference type="SUPFAM" id="SSF46785">
    <property type="entry name" value="Winged helix' DNA-binding domain"/>
    <property type="match status" value="1"/>
</dbReference>
<dbReference type="FunFam" id="1.10.10.10:FF:000001">
    <property type="entry name" value="LysR family transcriptional regulator"/>
    <property type="match status" value="1"/>
</dbReference>
<keyword evidence="4" id="KW-0804">Transcription</keyword>
<sequence>MDRLRAMRLFLRVTELGSLSAAATDLGLARGAGSAIVAELERHLGVQLLERTTRKIRLTEEGQIYAGRARTILADVDELEDEIGGAERRPHGRLRIQMPPGLTRIIVAPALPGFIAAYPGMELQILSRSDLPDFVGLRLDAAVVVGPLPELDIVARPLGHLPVLTVAAPAYLERRGTPRVPADLADHSCVRTISTTTGNPVVWRFREDDHDTRLALPGPLAFEAPEAAVAAVRRGAGILQIASYLLFDDIRAGKLVPILDDFRPEGPTLQIVHPRHRRKPRRLKVFEDFLSDLNQKVRTSWNITDTQSPGPGRITPPSE</sequence>
<reference evidence="6 7" key="1">
    <citation type="submission" date="2018-02" db="EMBL/GenBank/DDBJ databases">
        <title>Genomic Encyclopedia of Archaeal and Bacterial Type Strains, Phase II (KMG-II): from individual species to whole genera.</title>
        <authorList>
            <person name="Goeker M."/>
        </authorList>
    </citation>
    <scope>NUCLEOTIDE SEQUENCE [LARGE SCALE GENOMIC DNA]</scope>
    <source>
        <strain evidence="6 7">DSM 18921</strain>
    </source>
</reference>
<dbReference type="SUPFAM" id="SSF53850">
    <property type="entry name" value="Periplasmic binding protein-like II"/>
    <property type="match status" value="1"/>
</dbReference>
<proteinExistence type="inferred from homology"/>
<dbReference type="EMBL" id="PVEP01000005">
    <property type="protein sequence ID" value="PQV56434.1"/>
    <property type="molecule type" value="Genomic_DNA"/>
</dbReference>
<evidence type="ECO:0000256" key="4">
    <source>
        <dbReference type="ARBA" id="ARBA00023163"/>
    </source>
</evidence>
<organism evidence="6 7">
    <name type="scientific">Albidovulum denitrificans</name>
    <dbReference type="NCBI Taxonomy" id="404881"/>
    <lineage>
        <taxon>Bacteria</taxon>
        <taxon>Pseudomonadati</taxon>
        <taxon>Pseudomonadota</taxon>
        <taxon>Alphaproteobacteria</taxon>
        <taxon>Rhodobacterales</taxon>
        <taxon>Paracoccaceae</taxon>
        <taxon>Albidovulum</taxon>
    </lineage>
</organism>
<dbReference type="InterPro" id="IPR036390">
    <property type="entry name" value="WH_DNA-bd_sf"/>
</dbReference>
<dbReference type="InterPro" id="IPR058163">
    <property type="entry name" value="LysR-type_TF_proteobact-type"/>
</dbReference>
<accession>A0A2S8S6N2</accession>
<dbReference type="GO" id="GO:0043565">
    <property type="term" value="F:sequence-specific DNA binding"/>
    <property type="evidence" value="ECO:0007669"/>
    <property type="project" value="TreeGrafter"/>
</dbReference>
<dbReference type="RefSeq" id="WP_105515275.1">
    <property type="nucleotide sequence ID" value="NZ_PVEP01000005.1"/>
</dbReference>
<gene>
    <name evidence="6" type="ORF">LX70_02700</name>
</gene>
<dbReference type="InterPro" id="IPR036388">
    <property type="entry name" value="WH-like_DNA-bd_sf"/>
</dbReference>
<dbReference type="OrthoDB" id="9813056at2"/>
<dbReference type="Proteomes" id="UP000238338">
    <property type="component" value="Unassembled WGS sequence"/>
</dbReference>
<keyword evidence="2" id="KW-0805">Transcription regulation</keyword>
<dbReference type="Pfam" id="PF00126">
    <property type="entry name" value="HTH_1"/>
    <property type="match status" value="1"/>
</dbReference>
<dbReference type="InterPro" id="IPR000847">
    <property type="entry name" value="LysR_HTH_N"/>
</dbReference>
<dbReference type="PANTHER" id="PTHR30537:SF72">
    <property type="entry name" value="LYSR FAMILY TRANSCRIPTIONAL REGULATOR"/>
    <property type="match status" value="1"/>
</dbReference>
<evidence type="ECO:0000256" key="3">
    <source>
        <dbReference type="ARBA" id="ARBA00023125"/>
    </source>
</evidence>
<dbReference type="GO" id="GO:0003700">
    <property type="term" value="F:DNA-binding transcription factor activity"/>
    <property type="evidence" value="ECO:0007669"/>
    <property type="project" value="InterPro"/>
</dbReference>
<comment type="similarity">
    <text evidence="1">Belongs to the LysR transcriptional regulatory family.</text>
</comment>
<dbReference type="PROSITE" id="PS50931">
    <property type="entry name" value="HTH_LYSR"/>
    <property type="match status" value="1"/>
</dbReference>